<dbReference type="Proteomes" id="UP000248706">
    <property type="component" value="Unassembled WGS sequence"/>
</dbReference>
<dbReference type="Pfam" id="PF02596">
    <property type="entry name" value="DUF169"/>
    <property type="match status" value="1"/>
</dbReference>
<dbReference type="PANTHER" id="PTHR37954:SF3">
    <property type="entry name" value="DUF169 DOMAIN-CONTAINING PROTEIN"/>
    <property type="match status" value="1"/>
</dbReference>
<accession>A0A328VW10</accession>
<dbReference type="RefSeq" id="WP_112433480.1">
    <property type="nucleotide sequence ID" value="NZ_MCIF01000002.1"/>
</dbReference>
<dbReference type="AlphaFoldDB" id="A0A328VW10"/>
<organism evidence="1 2">
    <name type="scientific">Thermogemmatispora tikiterensis</name>
    <dbReference type="NCBI Taxonomy" id="1825093"/>
    <lineage>
        <taxon>Bacteria</taxon>
        <taxon>Bacillati</taxon>
        <taxon>Chloroflexota</taxon>
        <taxon>Ktedonobacteria</taxon>
        <taxon>Thermogemmatisporales</taxon>
        <taxon>Thermogemmatisporaceae</taxon>
        <taxon>Thermogemmatispora</taxon>
    </lineage>
</organism>
<proteinExistence type="predicted"/>
<reference evidence="1 2" key="1">
    <citation type="submission" date="2016-08" db="EMBL/GenBank/DDBJ databases">
        <title>Analysis of Carbohydrate Active Enzymes in Thermogemmatispora T81 Reveals Carbohydrate Degradation Ability.</title>
        <authorList>
            <person name="Tomazini A."/>
            <person name="Lal S."/>
            <person name="Stott M."/>
            <person name="Henrissat B."/>
            <person name="Polikarpov I."/>
            <person name="Sparling R."/>
            <person name="Levin D.B."/>
        </authorList>
    </citation>
    <scope>NUCLEOTIDE SEQUENCE [LARGE SCALE GENOMIC DNA]</scope>
    <source>
        <strain evidence="1 2">T81</strain>
    </source>
</reference>
<evidence type="ECO:0008006" key="3">
    <source>
        <dbReference type="Google" id="ProtNLM"/>
    </source>
</evidence>
<evidence type="ECO:0000313" key="2">
    <source>
        <dbReference type="Proteomes" id="UP000248706"/>
    </source>
</evidence>
<dbReference type="InterPro" id="IPR003748">
    <property type="entry name" value="DUF169"/>
</dbReference>
<dbReference type="OrthoDB" id="149847at2"/>
<sequence length="235" mass="25298">MIDRNVVERFSSLLGLARPPVGLAFVDEIPLGVERTTTGVPSACTFWRLAEQGVFYATASDHQQCPIGMITMGFLSPQALDERGRSLVQTMANVGYFSPEELRGLPVVEKQHVAIVYGRLDRFPLEPDIVLALLNAQQAMLVAEAQGAVNWLEGGQLAFGRPTCGIIPRTLRTGQPSLSFGCVGARTYVGMEPSQMVLALAGSHFAELVARLEGSVTANESLAPFHAQQKASFPA</sequence>
<evidence type="ECO:0000313" key="1">
    <source>
        <dbReference type="EMBL" id="RAQ98305.1"/>
    </source>
</evidence>
<protein>
    <recommendedName>
        <fullName evidence="3">DUF169 domain-containing protein</fullName>
    </recommendedName>
</protein>
<gene>
    <name evidence="1" type="ORF">A4R35_22385</name>
</gene>
<keyword evidence="2" id="KW-1185">Reference proteome</keyword>
<comment type="caution">
    <text evidence="1">The sequence shown here is derived from an EMBL/GenBank/DDBJ whole genome shotgun (WGS) entry which is preliminary data.</text>
</comment>
<dbReference type="PANTHER" id="PTHR37954">
    <property type="entry name" value="BLL4979 PROTEIN"/>
    <property type="match status" value="1"/>
</dbReference>
<dbReference type="EMBL" id="MCIF01000002">
    <property type="protein sequence ID" value="RAQ98305.1"/>
    <property type="molecule type" value="Genomic_DNA"/>
</dbReference>
<name>A0A328VW10_9CHLR</name>